<name>A0A841E3K7_9ACTN</name>
<accession>A0A841E3K7</accession>
<reference evidence="2 3" key="1">
    <citation type="submission" date="2020-08" db="EMBL/GenBank/DDBJ databases">
        <title>Sequencing the genomes of 1000 actinobacteria strains.</title>
        <authorList>
            <person name="Klenk H.-P."/>
        </authorList>
    </citation>
    <scope>NUCLEOTIDE SEQUENCE [LARGE SCALE GENOMIC DNA]</scope>
    <source>
        <strain evidence="2 3">DSM 17294</strain>
    </source>
</reference>
<proteinExistence type="predicted"/>
<comment type="caution">
    <text evidence="2">The sequence shown here is derived from an EMBL/GenBank/DDBJ whole genome shotgun (WGS) entry which is preliminary data.</text>
</comment>
<feature type="region of interest" description="Disordered" evidence="1">
    <location>
        <begin position="1"/>
        <end position="34"/>
    </location>
</feature>
<dbReference type="AlphaFoldDB" id="A0A841E3K7"/>
<dbReference type="Proteomes" id="UP000558997">
    <property type="component" value="Unassembled WGS sequence"/>
</dbReference>
<gene>
    <name evidence="2" type="ORF">HDA44_006881</name>
</gene>
<protein>
    <submittedName>
        <fullName evidence="2">Uncharacterized protein</fullName>
    </submittedName>
</protein>
<dbReference type="EMBL" id="JACHNF010000001">
    <property type="protein sequence ID" value="MBB5983540.1"/>
    <property type="molecule type" value="Genomic_DNA"/>
</dbReference>
<evidence type="ECO:0000313" key="2">
    <source>
        <dbReference type="EMBL" id="MBB5983540.1"/>
    </source>
</evidence>
<organism evidence="2 3">
    <name type="scientific">Kribbella solani</name>
    <dbReference type="NCBI Taxonomy" id="236067"/>
    <lineage>
        <taxon>Bacteria</taxon>
        <taxon>Bacillati</taxon>
        <taxon>Actinomycetota</taxon>
        <taxon>Actinomycetes</taxon>
        <taxon>Propionibacteriales</taxon>
        <taxon>Kribbellaceae</taxon>
        <taxon>Kribbella</taxon>
    </lineage>
</organism>
<keyword evidence="3" id="KW-1185">Reference proteome</keyword>
<evidence type="ECO:0000313" key="3">
    <source>
        <dbReference type="Proteomes" id="UP000558997"/>
    </source>
</evidence>
<sequence length="34" mass="3754">MRDNGDAGSGDQEEGWRFWPPEGADGEGAYRRPS</sequence>
<evidence type="ECO:0000256" key="1">
    <source>
        <dbReference type="SAM" id="MobiDB-lite"/>
    </source>
</evidence>